<dbReference type="Pfam" id="PF12844">
    <property type="entry name" value="HTH_19"/>
    <property type="match status" value="1"/>
</dbReference>
<dbReference type="SUPFAM" id="SSF47413">
    <property type="entry name" value="lambda repressor-like DNA-binding domains"/>
    <property type="match status" value="1"/>
</dbReference>
<proteinExistence type="predicted"/>
<evidence type="ECO:0000313" key="3">
    <source>
        <dbReference type="Proteomes" id="UP000023582"/>
    </source>
</evidence>
<dbReference type="KEGG" id="nmx:NMA510612_1365"/>
<dbReference type="PATRIC" id="fig|487.517.peg.1357"/>
<evidence type="ECO:0000259" key="1">
    <source>
        <dbReference type="PROSITE" id="PS50943"/>
    </source>
</evidence>
<dbReference type="SMART" id="SM00530">
    <property type="entry name" value="HTH_XRE"/>
    <property type="match status" value="1"/>
</dbReference>
<dbReference type="PROSITE" id="PS50943">
    <property type="entry name" value="HTH_CROC1"/>
    <property type="match status" value="1"/>
</dbReference>
<reference evidence="3" key="2">
    <citation type="submission" date="2014-02" db="EMBL/GenBank/DDBJ databases">
        <title>Complete Genome Sequence of Neisseria meningitides, serogroup A strain 510612.</title>
        <authorList>
            <person name="Zhang X."/>
            <person name="Zhang Y."/>
            <person name="Yang J."/>
            <person name="Zhu Y."/>
            <person name="Jin Q."/>
        </authorList>
    </citation>
    <scope>NUCLEOTIDE SEQUENCE</scope>
    <source>
        <strain evidence="3">NMA510612</strain>
    </source>
</reference>
<reference evidence="2 3" key="1">
    <citation type="journal article" date="2014" name="Genome Announc.">
        <title>Complete Genome Sequence of Neisseria meningitidis Serogroup A Strain NMA510612, Isolated from a Patient with Bacterial Meningitis in China.</title>
        <authorList>
            <person name="Zhang Y."/>
            <person name="Yang J."/>
            <person name="Xu L."/>
            <person name="Zhu Y."/>
            <person name="Liu B."/>
            <person name="Shao Z."/>
            <person name="Zhang X."/>
            <person name="Jin Q."/>
        </authorList>
    </citation>
    <scope>NUCLEOTIDE SEQUENCE [LARGE SCALE GENOMIC DNA]</scope>
    <source>
        <strain evidence="3">NMA510612</strain>
    </source>
</reference>
<dbReference type="GO" id="GO:0003677">
    <property type="term" value="F:DNA binding"/>
    <property type="evidence" value="ECO:0007669"/>
    <property type="project" value="InterPro"/>
</dbReference>
<name>X5EJ03_NEIME</name>
<dbReference type="CDD" id="cd00093">
    <property type="entry name" value="HTH_XRE"/>
    <property type="match status" value="1"/>
</dbReference>
<dbReference type="Gene3D" id="1.10.260.40">
    <property type="entry name" value="lambda repressor-like DNA-binding domains"/>
    <property type="match status" value="1"/>
</dbReference>
<organism evidence="2 3">
    <name type="scientific">Neisseria meningitidis</name>
    <dbReference type="NCBI Taxonomy" id="487"/>
    <lineage>
        <taxon>Bacteria</taxon>
        <taxon>Pseudomonadati</taxon>
        <taxon>Pseudomonadota</taxon>
        <taxon>Betaproteobacteria</taxon>
        <taxon>Neisseriales</taxon>
        <taxon>Neisseriaceae</taxon>
        <taxon>Neisseria</taxon>
    </lineage>
</organism>
<gene>
    <name evidence="2" type="primary">hipB</name>
    <name evidence="2" type="ORF">NMA510612_1365</name>
</gene>
<sequence>MNYEILNLFCKDYFVISKSLFGNRLKEKRKFLGLTQAQAAEKAGIERETWGKYERGVFMPSGDVLLSFLNMGIDVSSLFAAEQGIRPSENSEISKEESELLGYYRQASDNGKFVILSVAKGAEKKAAENTQVSATHKTA</sequence>
<dbReference type="InterPro" id="IPR010982">
    <property type="entry name" value="Lambda_DNA-bd_dom_sf"/>
</dbReference>
<protein>
    <submittedName>
        <fullName evidence="2">Phage repressor</fullName>
    </submittedName>
</protein>
<evidence type="ECO:0000313" key="2">
    <source>
        <dbReference type="EMBL" id="AHW75655.1"/>
    </source>
</evidence>
<dbReference type="Proteomes" id="UP000023582">
    <property type="component" value="Chromosome"/>
</dbReference>
<accession>X5EJ03</accession>
<dbReference type="AlphaFoldDB" id="X5EJ03"/>
<feature type="domain" description="HTH cro/C1-type" evidence="1">
    <location>
        <begin position="25"/>
        <end position="78"/>
    </location>
</feature>
<dbReference type="EMBL" id="CP007524">
    <property type="protein sequence ID" value="AHW75655.1"/>
    <property type="molecule type" value="Genomic_DNA"/>
</dbReference>
<dbReference type="InterPro" id="IPR001387">
    <property type="entry name" value="Cro/C1-type_HTH"/>
</dbReference>